<protein>
    <submittedName>
        <fullName evidence="1">Uncharacterized protein</fullName>
    </submittedName>
</protein>
<dbReference type="InterPro" id="IPR038935">
    <property type="entry name" value="C5orf52"/>
</dbReference>
<sequence>MASFLTPVPELFSDAEDAGTPPREPSASGHRGFPVVFAAAVQATSSSGPHPPSVFFSHDRIFSRRDTELGVQPKIRFMRPRATFPPVLFSLMNSSEAAVKKFLPKSQLSRVIIHDNISAQRIYEMEIRATDKTKKKMSHLHDHLKKKFMMDQLRKLGLWRRESMSMQPYLDSIRFYILQHKCRPKKKKESR</sequence>
<dbReference type="EMBL" id="JAGFMF010011483">
    <property type="protein sequence ID" value="KAG8521210.1"/>
    <property type="molecule type" value="Genomic_DNA"/>
</dbReference>
<dbReference type="OrthoDB" id="9662539at2759"/>
<dbReference type="AlphaFoldDB" id="A0A8J6DVD8"/>
<reference evidence="1" key="1">
    <citation type="journal article" date="2021" name="Evol. Appl.">
        <title>The genome of the Pyrenean desman and the effects of bottlenecks and inbreeding on the genomic landscape of an endangered species.</title>
        <authorList>
            <person name="Escoda L."/>
            <person name="Castresana J."/>
        </authorList>
    </citation>
    <scope>NUCLEOTIDE SEQUENCE</scope>
    <source>
        <strain evidence="1">IBE-C5619</strain>
    </source>
</reference>
<dbReference type="PANTHER" id="PTHR35666:SF1">
    <property type="entry name" value="SIMILAR TO RIKEN CDNA 4921536K21"/>
    <property type="match status" value="1"/>
</dbReference>
<name>A0A8J6DVD8_GALPY</name>
<evidence type="ECO:0000313" key="2">
    <source>
        <dbReference type="Proteomes" id="UP000700334"/>
    </source>
</evidence>
<accession>A0A8J6DVD8</accession>
<comment type="caution">
    <text evidence="1">The sequence shown here is derived from an EMBL/GenBank/DDBJ whole genome shotgun (WGS) entry which is preliminary data.</text>
</comment>
<dbReference type="Pfam" id="PF17666">
    <property type="entry name" value="DUF5528"/>
    <property type="match status" value="1"/>
</dbReference>
<keyword evidence="2" id="KW-1185">Reference proteome</keyword>
<organism evidence="1 2">
    <name type="scientific">Galemys pyrenaicus</name>
    <name type="common">Iberian desman</name>
    <name type="synonym">Pyrenean desman</name>
    <dbReference type="NCBI Taxonomy" id="202257"/>
    <lineage>
        <taxon>Eukaryota</taxon>
        <taxon>Metazoa</taxon>
        <taxon>Chordata</taxon>
        <taxon>Craniata</taxon>
        <taxon>Vertebrata</taxon>
        <taxon>Euteleostomi</taxon>
        <taxon>Mammalia</taxon>
        <taxon>Eutheria</taxon>
        <taxon>Laurasiatheria</taxon>
        <taxon>Eulipotyphla</taxon>
        <taxon>Talpidae</taxon>
        <taxon>Galemys</taxon>
    </lineage>
</organism>
<gene>
    <name evidence="1" type="ORF">J0S82_017583</name>
</gene>
<dbReference type="PANTHER" id="PTHR35666">
    <property type="entry name" value="SIMILAR TO RIKEN CDNA 4921536K21"/>
    <property type="match status" value="1"/>
</dbReference>
<proteinExistence type="predicted"/>
<dbReference type="Proteomes" id="UP000700334">
    <property type="component" value="Unassembled WGS sequence"/>
</dbReference>
<evidence type="ECO:0000313" key="1">
    <source>
        <dbReference type="EMBL" id="KAG8521210.1"/>
    </source>
</evidence>